<accession>A0A2G9UT74</accession>
<dbReference type="AlphaFoldDB" id="A0A2G9UT74"/>
<protein>
    <submittedName>
        <fullName evidence="3">Uncharacterized protein</fullName>
    </submittedName>
</protein>
<keyword evidence="2" id="KW-0472">Membrane</keyword>
<evidence type="ECO:0000256" key="2">
    <source>
        <dbReference type="SAM" id="Phobius"/>
    </source>
</evidence>
<organism evidence="3 4">
    <name type="scientific">Teladorsagia circumcincta</name>
    <name type="common">Brown stomach worm</name>
    <name type="synonym">Ostertagia circumcincta</name>
    <dbReference type="NCBI Taxonomy" id="45464"/>
    <lineage>
        <taxon>Eukaryota</taxon>
        <taxon>Metazoa</taxon>
        <taxon>Ecdysozoa</taxon>
        <taxon>Nematoda</taxon>
        <taxon>Chromadorea</taxon>
        <taxon>Rhabditida</taxon>
        <taxon>Rhabditina</taxon>
        <taxon>Rhabditomorpha</taxon>
        <taxon>Strongyloidea</taxon>
        <taxon>Trichostrongylidae</taxon>
        <taxon>Teladorsagia</taxon>
    </lineage>
</organism>
<evidence type="ECO:0000313" key="4">
    <source>
        <dbReference type="Proteomes" id="UP000230423"/>
    </source>
</evidence>
<gene>
    <name evidence="3" type="ORF">TELCIR_05350</name>
</gene>
<keyword evidence="2" id="KW-1133">Transmembrane helix</keyword>
<dbReference type="Proteomes" id="UP000230423">
    <property type="component" value="Unassembled WGS sequence"/>
</dbReference>
<dbReference type="OrthoDB" id="5867915at2759"/>
<feature type="transmembrane region" description="Helical" evidence="2">
    <location>
        <begin position="60"/>
        <end position="81"/>
    </location>
</feature>
<keyword evidence="4" id="KW-1185">Reference proteome</keyword>
<proteinExistence type="predicted"/>
<evidence type="ECO:0000256" key="1">
    <source>
        <dbReference type="SAM" id="MobiDB-lite"/>
    </source>
</evidence>
<keyword evidence="2" id="KW-0812">Transmembrane</keyword>
<sequence>MPFSRSESTRSSSTDISNDTDTYTGLRGSIQREIVYLRESYETLRKDLDEWMNKPYHRDVVVPAAIGVVSALVSIVLYYFVRISCRRCVRRFRRTRLAQMTCDLNGDKKRMLPRKDDSDEDDL</sequence>
<dbReference type="EMBL" id="KZ345613">
    <property type="protein sequence ID" value="PIO72710.1"/>
    <property type="molecule type" value="Genomic_DNA"/>
</dbReference>
<reference evidence="3 4" key="1">
    <citation type="submission" date="2015-09" db="EMBL/GenBank/DDBJ databases">
        <title>Draft genome of the parasitic nematode Teladorsagia circumcincta isolate WARC Sus (inbred).</title>
        <authorList>
            <person name="Mitreva M."/>
        </authorList>
    </citation>
    <scope>NUCLEOTIDE SEQUENCE [LARGE SCALE GENOMIC DNA]</scope>
    <source>
        <strain evidence="3 4">S</strain>
    </source>
</reference>
<name>A0A2G9UT74_TELCI</name>
<feature type="region of interest" description="Disordered" evidence="1">
    <location>
        <begin position="1"/>
        <end position="24"/>
    </location>
</feature>
<evidence type="ECO:0000313" key="3">
    <source>
        <dbReference type="EMBL" id="PIO72710.1"/>
    </source>
</evidence>